<evidence type="ECO:0000256" key="1">
    <source>
        <dbReference type="SAM" id="MobiDB-lite"/>
    </source>
</evidence>
<dbReference type="EMBL" id="VSRR010003156">
    <property type="protein sequence ID" value="MPC34908.1"/>
    <property type="molecule type" value="Genomic_DNA"/>
</dbReference>
<evidence type="ECO:0000313" key="3">
    <source>
        <dbReference type="Proteomes" id="UP000324222"/>
    </source>
</evidence>
<evidence type="ECO:0000313" key="2">
    <source>
        <dbReference type="EMBL" id="MPC34908.1"/>
    </source>
</evidence>
<gene>
    <name evidence="2" type="ORF">E2C01_028311</name>
</gene>
<dbReference type="AlphaFoldDB" id="A0A5B7ENR3"/>
<proteinExistence type="predicted"/>
<accession>A0A5B7ENR3</accession>
<feature type="region of interest" description="Disordered" evidence="1">
    <location>
        <begin position="23"/>
        <end position="44"/>
    </location>
</feature>
<comment type="caution">
    <text evidence="2">The sequence shown here is derived from an EMBL/GenBank/DDBJ whole genome shotgun (WGS) entry which is preliminary data.</text>
</comment>
<name>A0A5B7ENR3_PORTR</name>
<reference evidence="2 3" key="1">
    <citation type="submission" date="2019-05" db="EMBL/GenBank/DDBJ databases">
        <title>Another draft genome of Portunus trituberculatus and its Hox gene families provides insights of decapod evolution.</title>
        <authorList>
            <person name="Jeong J.-H."/>
            <person name="Song I."/>
            <person name="Kim S."/>
            <person name="Choi T."/>
            <person name="Kim D."/>
            <person name="Ryu S."/>
            <person name="Kim W."/>
        </authorList>
    </citation>
    <scope>NUCLEOTIDE SEQUENCE [LARGE SCALE GENOMIC DNA]</scope>
    <source>
        <tissue evidence="2">Muscle</tissue>
    </source>
</reference>
<dbReference type="Proteomes" id="UP000324222">
    <property type="component" value="Unassembled WGS sequence"/>
</dbReference>
<sequence>MKMKLKMKMMTKMMMMVMMMMMINDDNKEQEQKEQEQEQEEQEPVIAEAYHNLAHHSPQLKHFPPSTARNSGHYEARVGVLQSPTTQHNNNTQHTINLFNFWV</sequence>
<protein>
    <submittedName>
        <fullName evidence="2">Uncharacterized protein</fullName>
    </submittedName>
</protein>
<keyword evidence="3" id="KW-1185">Reference proteome</keyword>
<organism evidence="2 3">
    <name type="scientific">Portunus trituberculatus</name>
    <name type="common">Swimming crab</name>
    <name type="synonym">Neptunus trituberculatus</name>
    <dbReference type="NCBI Taxonomy" id="210409"/>
    <lineage>
        <taxon>Eukaryota</taxon>
        <taxon>Metazoa</taxon>
        <taxon>Ecdysozoa</taxon>
        <taxon>Arthropoda</taxon>
        <taxon>Crustacea</taxon>
        <taxon>Multicrustacea</taxon>
        <taxon>Malacostraca</taxon>
        <taxon>Eumalacostraca</taxon>
        <taxon>Eucarida</taxon>
        <taxon>Decapoda</taxon>
        <taxon>Pleocyemata</taxon>
        <taxon>Brachyura</taxon>
        <taxon>Eubrachyura</taxon>
        <taxon>Portunoidea</taxon>
        <taxon>Portunidae</taxon>
        <taxon>Portuninae</taxon>
        <taxon>Portunus</taxon>
    </lineage>
</organism>
<feature type="compositionally biased region" description="Basic and acidic residues" evidence="1">
    <location>
        <begin position="25"/>
        <end position="36"/>
    </location>
</feature>